<dbReference type="PROSITE" id="PS50943">
    <property type="entry name" value="HTH_CROC1"/>
    <property type="match status" value="1"/>
</dbReference>
<evidence type="ECO:0000259" key="1">
    <source>
        <dbReference type="PROSITE" id="PS50943"/>
    </source>
</evidence>
<dbReference type="RefSeq" id="WP_052012862.1">
    <property type="nucleotide sequence ID" value="NZ_BAUV01000001.1"/>
</dbReference>
<dbReference type="eggNOG" id="COG2207">
    <property type="taxonomic scope" value="Bacteria"/>
</dbReference>
<comment type="caution">
    <text evidence="2">The sequence shown here is derived from an EMBL/GenBank/DDBJ whole genome shotgun (WGS) entry which is preliminary data.</text>
</comment>
<name>W4QNB2_HALA3</name>
<protein>
    <submittedName>
        <fullName evidence="2">Zinc finger protein</fullName>
    </submittedName>
</protein>
<dbReference type="STRING" id="1236973.JCM9157_135"/>
<dbReference type="InterPro" id="IPR001387">
    <property type="entry name" value="Cro/C1-type_HTH"/>
</dbReference>
<reference evidence="2 3" key="1">
    <citation type="journal article" date="2014" name="Genome Announc.">
        <title>Draft Genome Sequences of Three Alkaliphilic Bacillus Strains, Bacillus wakoensis JCM 9140T, Bacillus akibai JCM 9157T, and Bacillus hemicellulosilyticus JCM 9152T.</title>
        <authorList>
            <person name="Yuki M."/>
            <person name="Oshima K."/>
            <person name="Suda W."/>
            <person name="Oshida Y."/>
            <person name="Kitamura K."/>
            <person name="Iida T."/>
            <person name="Hattori M."/>
            <person name="Ohkuma M."/>
        </authorList>
    </citation>
    <scope>NUCLEOTIDE SEQUENCE [LARGE SCALE GENOMIC DNA]</scope>
    <source>
        <strain evidence="2 3">JCM 9157</strain>
    </source>
</reference>
<dbReference type="CDD" id="cd00093">
    <property type="entry name" value="HTH_XRE"/>
    <property type="match status" value="1"/>
</dbReference>
<dbReference type="InterPro" id="IPR009492">
    <property type="entry name" value="TniQ"/>
</dbReference>
<keyword evidence="3" id="KW-1185">Reference proteome</keyword>
<feature type="domain" description="HTH cro/C1-type" evidence="1">
    <location>
        <begin position="249"/>
        <end position="283"/>
    </location>
</feature>
<dbReference type="EMBL" id="BAUV01000001">
    <property type="protein sequence ID" value="GAE33148.1"/>
    <property type="molecule type" value="Genomic_DNA"/>
</dbReference>
<sequence length="421" mass="47894">MDRSTLYNIEPIGIGTPFVESLTSYIIRLSEAHCVLTGSLISKVYTPLLGKEYLSKISSRGGDGFYDSAIGINGLGKLAGEFIELTEKFTGRTDLGFTTLKAFSQIFPNRGLLKKTKSWCPICYEEDRVKGRIIYDQLIWNFQLVGTCLKHKSPLKNICVHCGQFVSVINRKSVPGTCSKCGQWLGTINSLTYPESYKDESLKNVSLIGELLAEKKNTFSIASPKESINFYVSSIFDGSVTEAARCLKVPKSTFTLWMTGKSNPSIKYLLQVSKMLGISLIEFLEMNKDIKLIHSAEEVFNHRERYDHFEIRNILHKAIIEKEPVSISELARRIGCDRKLLSKKYKDECEQIKANYSYYVQKNRQQNEELKLLKLEQAVKSLSSHAIYPSRRQVESILGNGFLKEKAVQEKWNNLKRSYQI</sequence>
<dbReference type="SUPFAM" id="SSF47413">
    <property type="entry name" value="lambda repressor-like DNA-binding domains"/>
    <property type="match status" value="1"/>
</dbReference>
<evidence type="ECO:0000313" key="3">
    <source>
        <dbReference type="Proteomes" id="UP000018896"/>
    </source>
</evidence>
<organism evidence="2 3">
    <name type="scientific">Halalkalibacter akibai (strain ATCC 43226 / DSM 21942 / CIP 109018 / JCM 9157 / 1139)</name>
    <name type="common">Bacillus akibai</name>
    <dbReference type="NCBI Taxonomy" id="1236973"/>
    <lineage>
        <taxon>Bacteria</taxon>
        <taxon>Bacillati</taxon>
        <taxon>Bacillota</taxon>
        <taxon>Bacilli</taxon>
        <taxon>Bacillales</taxon>
        <taxon>Bacillaceae</taxon>
        <taxon>Halalkalibacter</taxon>
    </lineage>
</organism>
<dbReference type="Proteomes" id="UP000018896">
    <property type="component" value="Unassembled WGS sequence"/>
</dbReference>
<dbReference type="AlphaFoldDB" id="W4QNB2"/>
<dbReference type="OrthoDB" id="7029747at2"/>
<gene>
    <name evidence="2" type="ORF">JCM9157_135</name>
</gene>
<proteinExistence type="predicted"/>
<evidence type="ECO:0000313" key="2">
    <source>
        <dbReference type="EMBL" id="GAE33148.1"/>
    </source>
</evidence>
<dbReference type="Pfam" id="PF06527">
    <property type="entry name" value="TniQ"/>
    <property type="match status" value="1"/>
</dbReference>
<accession>W4QNB2</accession>
<dbReference type="Gene3D" id="1.10.260.40">
    <property type="entry name" value="lambda repressor-like DNA-binding domains"/>
    <property type="match status" value="1"/>
</dbReference>
<dbReference type="InterPro" id="IPR010982">
    <property type="entry name" value="Lambda_DNA-bd_dom_sf"/>
</dbReference>
<dbReference type="GO" id="GO:0003677">
    <property type="term" value="F:DNA binding"/>
    <property type="evidence" value="ECO:0007669"/>
    <property type="project" value="InterPro"/>
</dbReference>